<protein>
    <submittedName>
        <fullName evidence="1">Uncharacterized protein</fullName>
    </submittedName>
</protein>
<evidence type="ECO:0000313" key="1">
    <source>
        <dbReference type="EMBL" id="KAF6339711.1"/>
    </source>
</evidence>
<accession>A0A7J7WQT4</accession>
<sequence>MYSLESKSSRTTAVPGSRHALANCHKPGGLKQHRTIVLLSAGNKSTLGLPGLKPKCQQGWLLEVLEENLFPGLFQLPEASTFLGRCPSCIFKASSVASPRRPLLLCALSAPVMTLGPAGQSRPLTLF</sequence>
<gene>
    <name evidence="1" type="ORF">mRhiFer1_007998</name>
</gene>
<reference evidence="1 2" key="1">
    <citation type="journal article" date="2020" name="Nature">
        <title>Six reference-quality genomes reveal evolution of bat adaptations.</title>
        <authorList>
            <person name="Jebb D."/>
            <person name="Huang Z."/>
            <person name="Pippel M."/>
            <person name="Hughes G.M."/>
            <person name="Lavrichenko K."/>
            <person name="Devanna P."/>
            <person name="Winkler S."/>
            <person name="Jermiin L.S."/>
            <person name="Skirmuntt E.C."/>
            <person name="Katzourakis A."/>
            <person name="Burkitt-Gray L."/>
            <person name="Ray D.A."/>
            <person name="Sullivan K.A.M."/>
            <person name="Roscito J.G."/>
            <person name="Kirilenko B.M."/>
            <person name="Davalos L.M."/>
            <person name="Corthals A.P."/>
            <person name="Power M.L."/>
            <person name="Jones G."/>
            <person name="Ransome R.D."/>
            <person name="Dechmann D.K.N."/>
            <person name="Locatelli A.G."/>
            <person name="Puechmaille S.J."/>
            <person name="Fedrigo O."/>
            <person name="Jarvis E.D."/>
            <person name="Hiller M."/>
            <person name="Vernes S.C."/>
            <person name="Myers E.W."/>
            <person name="Teeling E.C."/>
        </authorList>
    </citation>
    <scope>NUCLEOTIDE SEQUENCE [LARGE SCALE GENOMIC DNA]</scope>
    <source>
        <strain evidence="1">MRhiFer1</strain>
        <tissue evidence="1">Lung</tissue>
    </source>
</reference>
<organism evidence="1 2">
    <name type="scientific">Rhinolophus ferrumequinum</name>
    <name type="common">Greater horseshoe bat</name>
    <dbReference type="NCBI Taxonomy" id="59479"/>
    <lineage>
        <taxon>Eukaryota</taxon>
        <taxon>Metazoa</taxon>
        <taxon>Chordata</taxon>
        <taxon>Craniata</taxon>
        <taxon>Vertebrata</taxon>
        <taxon>Euteleostomi</taxon>
        <taxon>Mammalia</taxon>
        <taxon>Eutheria</taxon>
        <taxon>Laurasiatheria</taxon>
        <taxon>Chiroptera</taxon>
        <taxon>Yinpterochiroptera</taxon>
        <taxon>Rhinolophoidea</taxon>
        <taxon>Rhinolophidae</taxon>
        <taxon>Rhinolophinae</taxon>
        <taxon>Rhinolophus</taxon>
    </lineage>
</organism>
<evidence type="ECO:0000313" key="2">
    <source>
        <dbReference type="Proteomes" id="UP000585614"/>
    </source>
</evidence>
<comment type="caution">
    <text evidence="1">The sequence shown here is derived from an EMBL/GenBank/DDBJ whole genome shotgun (WGS) entry which is preliminary data.</text>
</comment>
<name>A0A7J7WQT4_RHIFE</name>
<proteinExistence type="predicted"/>
<dbReference type="EMBL" id="JACAGC010000010">
    <property type="protein sequence ID" value="KAF6339711.1"/>
    <property type="molecule type" value="Genomic_DNA"/>
</dbReference>
<dbReference type="Proteomes" id="UP000585614">
    <property type="component" value="Unassembled WGS sequence"/>
</dbReference>
<dbReference type="AlphaFoldDB" id="A0A7J7WQT4"/>